<protein>
    <recommendedName>
        <fullName evidence="6">NACHT domain-containing protein</fullName>
    </recommendedName>
</protein>
<dbReference type="PANTHER" id="PTHR19860">
    <property type="entry name" value="DDB1- AND CUL4-ASSOCIATED FACTOR 12-RELATED"/>
    <property type="match status" value="1"/>
</dbReference>
<reference evidence="4" key="1">
    <citation type="submission" date="2021-02" db="EMBL/GenBank/DDBJ databases">
        <title>First Annotated Genome of the Yellow-green Alga Tribonema minus.</title>
        <authorList>
            <person name="Mahan K.M."/>
        </authorList>
    </citation>
    <scope>NUCLEOTIDE SEQUENCE</scope>
    <source>
        <strain evidence="4">UTEX B ZZ1240</strain>
    </source>
</reference>
<keyword evidence="1" id="KW-0677">Repeat</keyword>
<feature type="region of interest" description="Disordered" evidence="3">
    <location>
        <begin position="877"/>
        <end position="896"/>
    </location>
</feature>
<evidence type="ECO:0000256" key="1">
    <source>
        <dbReference type="ARBA" id="ARBA00022737"/>
    </source>
</evidence>
<feature type="region of interest" description="Disordered" evidence="3">
    <location>
        <begin position="901"/>
        <end position="937"/>
    </location>
</feature>
<feature type="compositionally biased region" description="Gly residues" evidence="3">
    <location>
        <begin position="1268"/>
        <end position="1282"/>
    </location>
</feature>
<dbReference type="OrthoDB" id="2325716at2759"/>
<dbReference type="PANTHER" id="PTHR19860:SF40">
    <property type="entry name" value="WD40 REPEAT-CONTAINING PROTEIN"/>
    <property type="match status" value="1"/>
</dbReference>
<organism evidence="4 5">
    <name type="scientific">Tribonema minus</name>
    <dbReference type="NCBI Taxonomy" id="303371"/>
    <lineage>
        <taxon>Eukaryota</taxon>
        <taxon>Sar</taxon>
        <taxon>Stramenopiles</taxon>
        <taxon>Ochrophyta</taxon>
        <taxon>PX clade</taxon>
        <taxon>Xanthophyceae</taxon>
        <taxon>Tribonematales</taxon>
        <taxon>Tribonemataceae</taxon>
        <taxon>Tribonema</taxon>
    </lineage>
</organism>
<evidence type="ECO:0000313" key="5">
    <source>
        <dbReference type="Proteomes" id="UP000664859"/>
    </source>
</evidence>
<feature type="compositionally biased region" description="Polar residues" evidence="3">
    <location>
        <begin position="819"/>
        <end position="836"/>
    </location>
</feature>
<gene>
    <name evidence="4" type="ORF">JKP88DRAFT_336430</name>
</gene>
<feature type="region of interest" description="Disordered" evidence="3">
    <location>
        <begin position="1505"/>
        <end position="1536"/>
    </location>
</feature>
<evidence type="ECO:0000256" key="3">
    <source>
        <dbReference type="SAM" id="MobiDB-lite"/>
    </source>
</evidence>
<feature type="compositionally biased region" description="Low complexity" evidence="3">
    <location>
        <begin position="886"/>
        <end position="896"/>
    </location>
</feature>
<keyword evidence="5" id="KW-1185">Reference proteome</keyword>
<feature type="region of interest" description="Disordered" evidence="3">
    <location>
        <begin position="1222"/>
        <end position="1283"/>
    </location>
</feature>
<evidence type="ECO:0000256" key="2">
    <source>
        <dbReference type="SAM" id="Coils"/>
    </source>
</evidence>
<dbReference type="InterPro" id="IPR027417">
    <property type="entry name" value="P-loop_NTPase"/>
</dbReference>
<feature type="compositionally biased region" description="Gly residues" evidence="3">
    <location>
        <begin position="1464"/>
        <end position="1484"/>
    </location>
</feature>
<feature type="compositionally biased region" description="Polar residues" evidence="3">
    <location>
        <begin position="1509"/>
        <end position="1531"/>
    </location>
</feature>
<feature type="region of interest" description="Disordered" evidence="3">
    <location>
        <begin position="1"/>
        <end position="24"/>
    </location>
</feature>
<keyword evidence="2" id="KW-0175">Coiled coil</keyword>
<name>A0A835YIU6_9STRA</name>
<feature type="region of interest" description="Disordered" evidence="3">
    <location>
        <begin position="1461"/>
        <end position="1485"/>
    </location>
</feature>
<evidence type="ECO:0008006" key="6">
    <source>
        <dbReference type="Google" id="ProtNLM"/>
    </source>
</evidence>
<dbReference type="InterPro" id="IPR051191">
    <property type="entry name" value="DCAF12"/>
</dbReference>
<feature type="coiled-coil region" evidence="2">
    <location>
        <begin position="1150"/>
        <end position="1177"/>
    </location>
</feature>
<feature type="region of interest" description="Disordered" evidence="3">
    <location>
        <begin position="1610"/>
        <end position="1639"/>
    </location>
</feature>
<feature type="coiled-coil region" evidence="2">
    <location>
        <begin position="1007"/>
        <end position="1041"/>
    </location>
</feature>
<feature type="compositionally biased region" description="Gly residues" evidence="3">
    <location>
        <begin position="1226"/>
        <end position="1248"/>
    </location>
</feature>
<feature type="region of interest" description="Disordered" evidence="3">
    <location>
        <begin position="817"/>
        <end position="836"/>
    </location>
</feature>
<feature type="region of interest" description="Disordered" evidence="3">
    <location>
        <begin position="978"/>
        <end position="999"/>
    </location>
</feature>
<feature type="compositionally biased region" description="Acidic residues" evidence="3">
    <location>
        <begin position="1616"/>
        <end position="1633"/>
    </location>
</feature>
<dbReference type="SUPFAM" id="SSF52540">
    <property type="entry name" value="P-loop containing nucleoside triphosphate hydrolases"/>
    <property type="match status" value="1"/>
</dbReference>
<dbReference type="Proteomes" id="UP000664859">
    <property type="component" value="Unassembled WGS sequence"/>
</dbReference>
<feature type="compositionally biased region" description="Low complexity" evidence="3">
    <location>
        <begin position="1249"/>
        <end position="1267"/>
    </location>
</feature>
<comment type="caution">
    <text evidence="4">The sequence shown here is derived from an EMBL/GenBank/DDBJ whole genome shotgun (WGS) entry which is preliminary data.</text>
</comment>
<dbReference type="EMBL" id="JAFCMP010000540">
    <property type="protein sequence ID" value="KAG5176162.1"/>
    <property type="molecule type" value="Genomic_DNA"/>
</dbReference>
<sequence length="1672" mass="175377">MPGVGEGGVAVDSVPHDDGSAGETSYCDEHEAFAASRSSDYVYVPINDNYFATLDRHADTIEMDVKPPLVVVGEPGIGKNALLSNWEKQRAAARHKDEFVFKYFAGASTAAQRLSHMLHSLETALKQFFQLREMEVPTSEERLIWSLNRFLAAAAKRHLPTRIIVLIDGVFALRGANMPAGALHWLPMELPPGVRFIVSTVQHEALQVCTNASGGGGSALGGGGGALCTGGSGGGGGGGALREHRTYTELRRRGCPMLAVEPLPEAAQHAIITAFSDLPPRGPVLTAAQRQRIVALPMRNKPMFLRTLLYALRLDMHTGAGASALAAAAAADTDAPDGAAALAAARATEALLDAFLATSDSMALTSKLLDMCATLAGDDGEGPKVAGAVLSVLYASRDGLSDEEVMGVVLSVMYVSRDRWSDEEVMEAVLSAMYAGRDGLFDDEVYREPQQMVFGYELRENHSVGAPEMVWGAAEMVLGYELRENQRATLRLLLRVNTMVVRGRRSFSHDEFRRVVYSKYIRTPEQHVHLHTQMFRRVVYSKCIRTPEQHVHLHTQMAWYFARLPASDRRVSCLPYHLEAQYFARLPASNRRVSCLPYHLQARYFARLPASDRRVSCLPYHLEVAGAWPKLKNSLIDISMFDLWWTPQHKGQFLSFWASLTRGEGGGGGGGARRRGGSGGVDAEAGAAEWSVPPRPSYDLVEEYSRALDEYKERAHPSDARVGAVIMKIADFVLEFATIADFLLEFATLGHEEAADVPPFIHPRIPNEDLASLGVEFLSVDEEGRSVLHREDDKHATAAAAAAAGLSHAATAAAAVAPVSTTPPMEQQAQSSSAEEFPSRSTYYYHRWMWIQFPWVALANCGTSYGRGIEARAALEHPSVGGSSGKSGAADAAAKAHAKAPGAAAATSTSHSQPQQAAAAATSAAATAPATAHGKPGVLSEESAIIPAGQRAAAGVRLLLPGAAAAAAAPRRRRHGSAAAAAAAALPGGKPGDGGAEQDEGYWSRLTSAMQEEIFNYRSEVDALEQRRMQLSRALSTAENGGLELGLNAHLSRALSTAENGGLELGLNAHLSRVLSTAEDEELELGLSAHTRAGAEERIGALRAKERIGALRIKEARIEAGHKRARQLARNYRALLKMCQRHPAHSRALIAELEIKLEQDARLIQEIRRRLQGERDERAVTVAASAELRRAMLAAAALQREMLESRYRQHIVLQTTNAAAATRLSGGSGGGRGRSGGRRGGGGSGNAAGGSSSSPVPQKAAAAADEGGSAGRAQRGGGGGGAATVATELFHQATRGVAGQRGVGGVGGAGDGAAHAVALESAEAAGAEEAWACIRQATGIADPDVFVVKYLNTGRLEAQMLDLKRAGETRLCDLKAAAAAMEAELGDIRYVRLAATGAGSSGATGGGGAGGGRASRALHARLSAAQAKLRRAREVADAAEDARRCAMGGLRHVCELLGAPLPPEGGGSGGGGSGGSGGGGGGGDAEVVSMVRQLEFVLDSLMEEKDRTAQQGGVPSSARASFDTSDNQPSSMELAAAAATAAARPPEVEAALQQFSLPKMRLAPHLLSRRSSFQAATAPYAACLGGRPAAAATAAAAGSTAAAAAIAAASVPGSDDGGDTDNDDDGGDGDVDSPDGVVDRATVKLRAAKAFKAELRRLAKLHKISAATTGGA</sequence>
<evidence type="ECO:0000313" key="4">
    <source>
        <dbReference type="EMBL" id="KAG5176162.1"/>
    </source>
</evidence>
<dbReference type="GO" id="GO:0080008">
    <property type="term" value="C:Cul4-RING E3 ubiquitin ligase complex"/>
    <property type="evidence" value="ECO:0007669"/>
    <property type="project" value="TreeGrafter"/>
</dbReference>
<proteinExistence type="predicted"/>
<feature type="region of interest" description="Disordered" evidence="3">
    <location>
        <begin position="667"/>
        <end position="686"/>
    </location>
</feature>
<accession>A0A835YIU6</accession>
<feature type="compositionally biased region" description="Low complexity" evidence="3">
    <location>
        <begin position="978"/>
        <end position="988"/>
    </location>
</feature>